<dbReference type="Pfam" id="PF05132">
    <property type="entry name" value="RNA_pol_Rpc4"/>
    <property type="match status" value="1"/>
</dbReference>
<evidence type="ECO:0000256" key="1">
    <source>
        <dbReference type="ARBA" id="ARBA00004123"/>
    </source>
</evidence>
<evidence type="ECO:0000313" key="6">
    <source>
        <dbReference type="EMBL" id="KAJ2002077.1"/>
    </source>
</evidence>
<dbReference type="EMBL" id="JANBQF010000337">
    <property type="protein sequence ID" value="KAJ2002077.1"/>
    <property type="molecule type" value="Genomic_DNA"/>
</dbReference>
<dbReference type="GO" id="GO:0005666">
    <property type="term" value="C:RNA polymerase III complex"/>
    <property type="evidence" value="ECO:0007669"/>
    <property type="project" value="InterPro"/>
</dbReference>
<reference evidence="6" key="1">
    <citation type="submission" date="2022-07" db="EMBL/GenBank/DDBJ databases">
        <title>Phylogenomic reconstructions and comparative analyses of Kickxellomycotina fungi.</title>
        <authorList>
            <person name="Reynolds N.K."/>
            <person name="Stajich J.E."/>
            <person name="Barry K."/>
            <person name="Grigoriev I.V."/>
            <person name="Crous P."/>
            <person name="Smith M.E."/>
        </authorList>
    </citation>
    <scope>NUCLEOTIDE SEQUENCE</scope>
    <source>
        <strain evidence="6">IMI 214461</strain>
    </source>
</reference>
<accession>A0A9W8EI67</accession>
<dbReference type="PANTHER" id="PTHR13408">
    <property type="entry name" value="DNA-DIRECTED RNA POLYMERASE III"/>
    <property type="match status" value="1"/>
</dbReference>
<dbReference type="InterPro" id="IPR007811">
    <property type="entry name" value="RPC4"/>
</dbReference>
<dbReference type="PANTHER" id="PTHR13408:SF0">
    <property type="entry name" value="DNA-DIRECTED RNA POLYMERASE III SUBUNIT RPC4"/>
    <property type="match status" value="1"/>
</dbReference>
<organism evidence="6 7">
    <name type="scientific">Coemansia thaxteri</name>
    <dbReference type="NCBI Taxonomy" id="2663907"/>
    <lineage>
        <taxon>Eukaryota</taxon>
        <taxon>Fungi</taxon>
        <taxon>Fungi incertae sedis</taxon>
        <taxon>Zoopagomycota</taxon>
        <taxon>Kickxellomycotina</taxon>
        <taxon>Kickxellomycetes</taxon>
        <taxon>Kickxellales</taxon>
        <taxon>Kickxellaceae</taxon>
        <taxon>Coemansia</taxon>
    </lineage>
</organism>
<keyword evidence="2" id="KW-0240">DNA-directed RNA polymerase</keyword>
<proteinExistence type="predicted"/>
<keyword evidence="4" id="KW-0539">Nucleus</keyword>
<evidence type="ECO:0000313" key="7">
    <source>
        <dbReference type="Proteomes" id="UP001150907"/>
    </source>
</evidence>
<name>A0A9W8EI67_9FUNG</name>
<dbReference type="OrthoDB" id="5836119at2759"/>
<feature type="compositionally biased region" description="Low complexity" evidence="5">
    <location>
        <begin position="42"/>
        <end position="76"/>
    </location>
</feature>
<sequence length="443" mass="44611">MPDIPDEKPTRGRGGTLLPRGRGRGRGSATAAGALPTERLSSIRSRPATPAAPAASTGAAAASGSSSGSSVASPAAKMRFTPTIPARRVKKEPSALLASGSDSKPTAAKREFRPERGRGGTRGRGGRPELIQSISGPFAQGPASLASNSGARRNPGSLFLGSGGGGGGGRGGGGGGGVPGAAVAGTSSGTGGDGEAKPDADDDLHDPNDPNAPVLLLTDHNADAHADEFAVQTEEMAIEAAEIMNRLALDTSAAELFTVPSEESRLVVLQLPAMPVFELSEDAAHARRLRKREEMAVAGNCVKAEQPAVAPDMDVKPGIAELAALPVAGAVQLDASSAMAVDVKPDIAALSIADEEGVDAVGVSGEDAEDMLEGRVGTLVLLKSGAVKMKIGDILLDVSRGADCQFFRALLALDSQGTASNTAFLLGNVDALAVCTPDLEGIL</sequence>
<dbReference type="GO" id="GO:0042797">
    <property type="term" value="P:tRNA transcription by RNA polymerase III"/>
    <property type="evidence" value="ECO:0007669"/>
    <property type="project" value="TreeGrafter"/>
</dbReference>
<dbReference type="Proteomes" id="UP001150907">
    <property type="component" value="Unassembled WGS sequence"/>
</dbReference>
<dbReference type="AlphaFoldDB" id="A0A9W8EI67"/>
<feature type="region of interest" description="Disordered" evidence="5">
    <location>
        <begin position="1"/>
        <end position="214"/>
    </location>
</feature>
<feature type="compositionally biased region" description="Basic and acidic residues" evidence="5">
    <location>
        <begin position="1"/>
        <end position="10"/>
    </location>
</feature>
<evidence type="ECO:0000256" key="4">
    <source>
        <dbReference type="ARBA" id="ARBA00023242"/>
    </source>
</evidence>
<keyword evidence="3" id="KW-0804">Transcription</keyword>
<comment type="subcellular location">
    <subcellularLocation>
        <location evidence="1">Nucleus</location>
    </subcellularLocation>
</comment>
<protein>
    <recommendedName>
        <fullName evidence="8">DNA-directed RNA polymerase III subunit RPC4</fullName>
    </recommendedName>
</protein>
<feature type="compositionally biased region" description="Basic and acidic residues" evidence="5">
    <location>
        <begin position="108"/>
        <end position="118"/>
    </location>
</feature>
<gene>
    <name evidence="6" type="ORF">H4R26_003796</name>
</gene>
<evidence type="ECO:0000256" key="2">
    <source>
        <dbReference type="ARBA" id="ARBA00022478"/>
    </source>
</evidence>
<comment type="caution">
    <text evidence="6">The sequence shown here is derived from an EMBL/GenBank/DDBJ whole genome shotgun (WGS) entry which is preliminary data.</text>
</comment>
<evidence type="ECO:0000256" key="3">
    <source>
        <dbReference type="ARBA" id="ARBA00023163"/>
    </source>
</evidence>
<keyword evidence="7" id="KW-1185">Reference proteome</keyword>
<evidence type="ECO:0000256" key="5">
    <source>
        <dbReference type="SAM" id="MobiDB-lite"/>
    </source>
</evidence>
<evidence type="ECO:0008006" key="8">
    <source>
        <dbReference type="Google" id="ProtNLM"/>
    </source>
</evidence>
<feature type="compositionally biased region" description="Gly residues" evidence="5">
    <location>
        <begin position="161"/>
        <end position="179"/>
    </location>
</feature>
<dbReference type="GO" id="GO:0003677">
    <property type="term" value="F:DNA binding"/>
    <property type="evidence" value="ECO:0007669"/>
    <property type="project" value="InterPro"/>
</dbReference>